<evidence type="ECO:0000256" key="3">
    <source>
        <dbReference type="ARBA" id="ARBA00022448"/>
    </source>
</evidence>
<evidence type="ECO:0000256" key="8">
    <source>
        <dbReference type="ARBA" id="ARBA00042485"/>
    </source>
</evidence>
<evidence type="ECO:0000256" key="2">
    <source>
        <dbReference type="ARBA" id="ARBA00010050"/>
    </source>
</evidence>
<feature type="region of interest" description="Disordered" evidence="9">
    <location>
        <begin position="304"/>
        <end position="331"/>
    </location>
</feature>
<evidence type="ECO:0000256" key="5">
    <source>
        <dbReference type="ARBA" id="ARBA00022927"/>
    </source>
</evidence>
<comment type="similarity">
    <text evidence="2">Belongs to the SNAP family.</text>
</comment>
<evidence type="ECO:0000256" key="6">
    <source>
        <dbReference type="ARBA" id="ARBA00023136"/>
    </source>
</evidence>
<proteinExistence type="inferred from homology"/>
<protein>
    <recommendedName>
        <fullName evidence="7">Gamma-soluble NSF attachment protein</fullName>
    </recommendedName>
    <alternativeName>
        <fullName evidence="8">N-ethylmaleimide-sensitive factor attachment protein gamma</fullName>
    </alternativeName>
</protein>
<feature type="compositionally biased region" description="Acidic residues" evidence="9">
    <location>
        <begin position="318"/>
        <end position="331"/>
    </location>
</feature>
<keyword evidence="3" id="KW-0813">Transport</keyword>
<dbReference type="RefSeq" id="XP_014671747.1">
    <property type="nucleotide sequence ID" value="XM_014816261.1"/>
</dbReference>
<name>A0ABM1EHS6_PRICU</name>
<dbReference type="Proteomes" id="UP000695022">
    <property type="component" value="Unplaced"/>
</dbReference>
<keyword evidence="4" id="KW-0931">ER-Golgi transport</keyword>
<dbReference type="InterPro" id="IPR000744">
    <property type="entry name" value="NSF_attach"/>
</dbReference>
<evidence type="ECO:0000313" key="11">
    <source>
        <dbReference type="Proteomes" id="UP000695022"/>
    </source>
</evidence>
<evidence type="ECO:0000256" key="4">
    <source>
        <dbReference type="ARBA" id="ARBA00022892"/>
    </source>
</evidence>
<dbReference type="SUPFAM" id="SSF48452">
    <property type="entry name" value="TPR-like"/>
    <property type="match status" value="1"/>
</dbReference>
<keyword evidence="5" id="KW-0653">Protein transport</keyword>
<feature type="chain" id="PRO_5047118746" description="Gamma-soluble NSF attachment protein" evidence="10">
    <location>
        <begin position="18"/>
        <end position="331"/>
    </location>
</feature>
<dbReference type="PANTHER" id="PTHR13768:SF2">
    <property type="entry name" value="GAMMA-SOLUBLE NSF ATTACHMENT PROTEIN"/>
    <property type="match status" value="1"/>
</dbReference>
<dbReference type="Pfam" id="PF14938">
    <property type="entry name" value="SNAP"/>
    <property type="match status" value="1"/>
</dbReference>
<keyword evidence="6" id="KW-0472">Membrane</keyword>
<keyword evidence="11" id="KW-1185">Reference proteome</keyword>
<dbReference type="Gene3D" id="1.25.40.10">
    <property type="entry name" value="Tetratricopeptide repeat domain"/>
    <property type="match status" value="1"/>
</dbReference>
<evidence type="ECO:0000256" key="7">
    <source>
        <dbReference type="ARBA" id="ARBA00040047"/>
    </source>
</evidence>
<feature type="signal peptide" evidence="10">
    <location>
        <begin position="1"/>
        <end position="17"/>
    </location>
</feature>
<dbReference type="PANTHER" id="PTHR13768">
    <property type="entry name" value="SOLUBLE NSF ATTACHMENT PROTEIN SNAP"/>
    <property type="match status" value="1"/>
</dbReference>
<evidence type="ECO:0000313" key="12">
    <source>
        <dbReference type="RefSeq" id="XP_014671747.1"/>
    </source>
</evidence>
<gene>
    <name evidence="12" type="primary">LOC106812392</name>
</gene>
<evidence type="ECO:0000256" key="1">
    <source>
        <dbReference type="ARBA" id="ARBA00004170"/>
    </source>
</evidence>
<evidence type="ECO:0000256" key="9">
    <source>
        <dbReference type="SAM" id="MobiDB-lite"/>
    </source>
</evidence>
<comment type="subcellular location">
    <subcellularLocation>
        <location evidence="1">Membrane</location>
        <topology evidence="1">Peripheral membrane protein</topology>
    </subcellularLocation>
</comment>
<organism evidence="11 12">
    <name type="scientific">Priapulus caudatus</name>
    <name type="common">Priapulid worm</name>
    <dbReference type="NCBI Taxonomy" id="37621"/>
    <lineage>
        <taxon>Eukaryota</taxon>
        <taxon>Metazoa</taxon>
        <taxon>Ecdysozoa</taxon>
        <taxon>Scalidophora</taxon>
        <taxon>Priapulida</taxon>
        <taxon>Priapulimorpha</taxon>
        <taxon>Priapulimorphida</taxon>
        <taxon>Priapulidae</taxon>
        <taxon>Priapulus</taxon>
    </lineage>
</organism>
<keyword evidence="10" id="KW-0732">Signal</keyword>
<evidence type="ECO:0000256" key="10">
    <source>
        <dbReference type="SAM" id="SignalP"/>
    </source>
</evidence>
<accession>A0ABM1EHS6</accession>
<dbReference type="PRINTS" id="PR00448">
    <property type="entry name" value="NSFATTACHMNT"/>
</dbReference>
<sequence length="331" mass="36578">MCFVHFVVTLFIEGAATEAMARKDDQKLAEGLACIREAEKCMKTSLFQWKPDLDGAADEYKKAAMAFKGAGATDQTRDCYMKAADAYLENKNLYHAGKCYEAAAYVFREQGDLDEAINLIEKAIALYREQGTADSAAQAYDKAGDVLAETRPEKAIDFYVQAYEAMSLEDRPKQCCDLLNKAIKVMIKHRKLEMAMGAIKKSQECYTSLDLLPQVFRLTVAAVLVQLALGDLIAAERAYGDSLNCPGFNDSDECKIVKVLLRAYDDCDQETADKVLNGLYVRHMENVYAQLARTIRVPGTIKKKELPTGEGANQGAAAEEDDEDEYAGGIC</sequence>
<reference evidence="12" key="1">
    <citation type="submission" date="2025-08" db="UniProtKB">
        <authorList>
            <consortium name="RefSeq"/>
        </authorList>
    </citation>
    <scope>IDENTIFICATION</scope>
</reference>
<dbReference type="InterPro" id="IPR011990">
    <property type="entry name" value="TPR-like_helical_dom_sf"/>
</dbReference>
<dbReference type="GeneID" id="106812392"/>